<dbReference type="RefSeq" id="WP_008504890.1">
    <property type="nucleotide sequence ID" value="NZ_CM001403.1"/>
</dbReference>
<keyword evidence="5" id="KW-0998">Cell outer membrane</keyword>
<evidence type="ECO:0000256" key="2">
    <source>
        <dbReference type="ARBA" id="ARBA00006275"/>
    </source>
</evidence>
<keyword evidence="9" id="KW-1185">Reference proteome</keyword>
<dbReference type="InterPro" id="IPR011990">
    <property type="entry name" value="TPR-like_helical_dom_sf"/>
</dbReference>
<dbReference type="Gene3D" id="1.25.40.390">
    <property type="match status" value="2"/>
</dbReference>
<dbReference type="AlphaFoldDB" id="H1YE37"/>
<dbReference type="OrthoDB" id="629561at2"/>
<proteinExistence type="inferred from homology"/>
<dbReference type="PROSITE" id="PS51257">
    <property type="entry name" value="PROKAR_LIPOPROTEIN"/>
    <property type="match status" value="1"/>
</dbReference>
<dbReference type="STRING" id="714943.Mucpa_1042"/>
<sequence length="468" mass="51872">MRSLHKIFSMAMTGILLTGCQKYVDIKTQGQLTPGDITNYRYLLNNTSAYEGGPRMSDLASDDAGIVDGSTQQLALAASVSYAWFANSYTWQAAYPVTTSAFTDYEWNAMYNTIAYCNTVTTEVPTSTGGTDADKAELIAEALVHRSDAYLMLVNTYAKPYNAATAASDPGVPLLTQETTVQSLVRTPVQTVYNQIITDLKKALPALPATQAYNTLPSKASAYGELARCYLYMNDYTNASKYADSTLALKSTLNDLGPLTVVNTTTYPLRKFDPEVLLSKVPYGGVPFAPTVIRLSDDLLTLLGTKDQRYNLFTCLPSVMTSSYTAAGGRFFYKDKALSEARNIGPSVPEMMLIKAEAYARAGDANNAMLWVNNLRKKRFKAADYADLTATSANDALVKVIDERHREFFCRMLRWWDMRRLKSDPQFQKTYTRTFAGVTYTLEPTSNKYTFQIAGYLIGLNPEIVQNP</sequence>
<dbReference type="InterPro" id="IPR033985">
    <property type="entry name" value="SusD-like_N"/>
</dbReference>
<name>H1YE37_9SPHI</name>
<dbReference type="GO" id="GO:0009279">
    <property type="term" value="C:cell outer membrane"/>
    <property type="evidence" value="ECO:0007669"/>
    <property type="project" value="UniProtKB-SubCell"/>
</dbReference>
<dbReference type="Proteomes" id="UP000002774">
    <property type="component" value="Chromosome"/>
</dbReference>
<evidence type="ECO:0000313" key="9">
    <source>
        <dbReference type="Proteomes" id="UP000002774"/>
    </source>
</evidence>
<evidence type="ECO:0000259" key="6">
    <source>
        <dbReference type="Pfam" id="PF07980"/>
    </source>
</evidence>
<dbReference type="InterPro" id="IPR012944">
    <property type="entry name" value="SusD_RagB_dom"/>
</dbReference>
<organism evidence="8 9">
    <name type="scientific">Mucilaginibacter paludis DSM 18603</name>
    <dbReference type="NCBI Taxonomy" id="714943"/>
    <lineage>
        <taxon>Bacteria</taxon>
        <taxon>Pseudomonadati</taxon>
        <taxon>Bacteroidota</taxon>
        <taxon>Sphingobacteriia</taxon>
        <taxon>Sphingobacteriales</taxon>
        <taxon>Sphingobacteriaceae</taxon>
        <taxon>Mucilaginibacter</taxon>
    </lineage>
</organism>
<feature type="domain" description="RagB/SusD" evidence="6">
    <location>
        <begin position="350"/>
        <end position="468"/>
    </location>
</feature>
<evidence type="ECO:0000313" key="8">
    <source>
        <dbReference type="EMBL" id="EHQ25215.1"/>
    </source>
</evidence>
<evidence type="ECO:0000256" key="3">
    <source>
        <dbReference type="ARBA" id="ARBA00022729"/>
    </source>
</evidence>
<gene>
    <name evidence="8" type="ORF">Mucpa_1042</name>
</gene>
<evidence type="ECO:0000256" key="1">
    <source>
        <dbReference type="ARBA" id="ARBA00004442"/>
    </source>
</evidence>
<feature type="domain" description="SusD-like N-terminal" evidence="7">
    <location>
        <begin position="70"/>
        <end position="231"/>
    </location>
</feature>
<evidence type="ECO:0000256" key="4">
    <source>
        <dbReference type="ARBA" id="ARBA00023136"/>
    </source>
</evidence>
<reference evidence="8" key="1">
    <citation type="submission" date="2011-09" db="EMBL/GenBank/DDBJ databases">
        <title>The permanent draft genome of Mucilaginibacter paludis DSM 18603.</title>
        <authorList>
            <consortium name="US DOE Joint Genome Institute (JGI-PGF)"/>
            <person name="Lucas S."/>
            <person name="Han J."/>
            <person name="Lapidus A."/>
            <person name="Bruce D."/>
            <person name="Goodwin L."/>
            <person name="Pitluck S."/>
            <person name="Peters L."/>
            <person name="Kyrpides N."/>
            <person name="Mavromatis K."/>
            <person name="Ivanova N."/>
            <person name="Mikhailova N."/>
            <person name="Held B."/>
            <person name="Detter J.C."/>
            <person name="Tapia R."/>
            <person name="Han C."/>
            <person name="Land M."/>
            <person name="Hauser L."/>
            <person name="Markowitz V."/>
            <person name="Cheng J.-F."/>
            <person name="Hugenholtz P."/>
            <person name="Woyke T."/>
            <person name="Wu D."/>
            <person name="Tindall B."/>
            <person name="Brambilla E."/>
            <person name="Klenk H.-P."/>
            <person name="Eisen J.A."/>
        </authorList>
    </citation>
    <scope>NUCLEOTIDE SEQUENCE [LARGE SCALE GENOMIC DNA]</scope>
    <source>
        <strain evidence="8">DSM 18603</strain>
    </source>
</reference>
<protein>
    <submittedName>
        <fullName evidence="8">Ragb/susd domain protein</fullName>
    </submittedName>
</protein>
<dbReference type="HOGENOM" id="CLU_015553_3_0_10"/>
<comment type="similarity">
    <text evidence="2">Belongs to the SusD family.</text>
</comment>
<keyword evidence="4" id="KW-0472">Membrane</keyword>
<dbReference type="Pfam" id="PF07980">
    <property type="entry name" value="SusD_RagB"/>
    <property type="match status" value="1"/>
</dbReference>
<keyword evidence="3" id="KW-0732">Signal</keyword>
<evidence type="ECO:0000256" key="5">
    <source>
        <dbReference type="ARBA" id="ARBA00023237"/>
    </source>
</evidence>
<accession>H1YE37</accession>
<dbReference type="eggNOG" id="COG0388">
    <property type="taxonomic scope" value="Bacteria"/>
</dbReference>
<comment type="subcellular location">
    <subcellularLocation>
        <location evidence="1">Cell outer membrane</location>
    </subcellularLocation>
</comment>
<dbReference type="EMBL" id="CM001403">
    <property type="protein sequence ID" value="EHQ25215.1"/>
    <property type="molecule type" value="Genomic_DNA"/>
</dbReference>
<evidence type="ECO:0000259" key="7">
    <source>
        <dbReference type="Pfam" id="PF14322"/>
    </source>
</evidence>
<dbReference type="Pfam" id="PF14322">
    <property type="entry name" value="SusD-like_3"/>
    <property type="match status" value="1"/>
</dbReference>
<dbReference type="SUPFAM" id="SSF48452">
    <property type="entry name" value="TPR-like"/>
    <property type="match status" value="1"/>
</dbReference>